<protein>
    <recommendedName>
        <fullName evidence="4">WD40 repeat protein</fullName>
    </recommendedName>
</protein>
<sequence length="399" mass="41920">MVVDAPIREPVSAPSVLDDSVLDDAPTRPLVEVLIKEARSRARRRRLVIGAVAASTVAIAAISVTASLGGGATPDDRGAVLGAPAGATSLGVFEPLRGRIVYVAGDELRAIDPADPSSVASVAVPDELRDKGPVVAGWSADGTRLALTTEGSDGKGYVMNAEGGITQARSELGCCTFVREPWLAPDGTTVLDLITAEQISLRDLERGGPSRIVELDPPVAEGLQSWFIPIHAWSPDGTRIAYTVDQQFGVHVEPSVYLVDLDTGATRELVGPGFGHIRHMTWSPDGSRLLVVAGPWRASTIPTELNPLTLPQETALYPISTDSSTPAASPSTLSPLTSGHYIAATWSPDGDQIAAIDFGPSGRHLVVMRADGSASRVLVTGMGWNLFTGLAWHPIPSDR</sequence>
<comment type="caution">
    <text evidence="2">The sequence shown here is derived from an EMBL/GenBank/DDBJ whole genome shotgun (WGS) entry which is preliminary data.</text>
</comment>
<evidence type="ECO:0008006" key="4">
    <source>
        <dbReference type="Google" id="ProtNLM"/>
    </source>
</evidence>
<dbReference type="Gene3D" id="2.120.10.30">
    <property type="entry name" value="TolB, C-terminal domain"/>
    <property type="match status" value="2"/>
</dbReference>
<evidence type="ECO:0000313" key="2">
    <source>
        <dbReference type="EMBL" id="GAA1762973.1"/>
    </source>
</evidence>
<reference evidence="2 3" key="1">
    <citation type="journal article" date="2019" name="Int. J. Syst. Evol. Microbiol.">
        <title>The Global Catalogue of Microorganisms (GCM) 10K type strain sequencing project: providing services to taxonomists for standard genome sequencing and annotation.</title>
        <authorList>
            <consortium name="The Broad Institute Genomics Platform"/>
            <consortium name="The Broad Institute Genome Sequencing Center for Infectious Disease"/>
            <person name="Wu L."/>
            <person name="Ma J."/>
        </authorList>
    </citation>
    <scope>NUCLEOTIDE SEQUENCE [LARGE SCALE GENOMIC DNA]</scope>
    <source>
        <strain evidence="2 3">JCM 14319</strain>
    </source>
</reference>
<accession>A0ABN2KQH1</accession>
<dbReference type="InterPro" id="IPR011659">
    <property type="entry name" value="WD40"/>
</dbReference>
<keyword evidence="1" id="KW-1133">Transmembrane helix</keyword>
<dbReference type="SUPFAM" id="SSF82171">
    <property type="entry name" value="DPP6 N-terminal domain-like"/>
    <property type="match status" value="1"/>
</dbReference>
<gene>
    <name evidence="2" type="ORF">GCM10009747_23130</name>
</gene>
<feature type="transmembrane region" description="Helical" evidence="1">
    <location>
        <begin position="47"/>
        <end position="68"/>
    </location>
</feature>
<evidence type="ECO:0000256" key="1">
    <source>
        <dbReference type="SAM" id="Phobius"/>
    </source>
</evidence>
<keyword evidence="3" id="KW-1185">Reference proteome</keyword>
<organism evidence="2 3">
    <name type="scientific">Agromyces humatus</name>
    <dbReference type="NCBI Taxonomy" id="279573"/>
    <lineage>
        <taxon>Bacteria</taxon>
        <taxon>Bacillati</taxon>
        <taxon>Actinomycetota</taxon>
        <taxon>Actinomycetes</taxon>
        <taxon>Micrococcales</taxon>
        <taxon>Microbacteriaceae</taxon>
        <taxon>Agromyces</taxon>
    </lineage>
</organism>
<name>A0ABN2KQH1_9MICO</name>
<dbReference type="EMBL" id="BAAANH010000004">
    <property type="protein sequence ID" value="GAA1762973.1"/>
    <property type="molecule type" value="Genomic_DNA"/>
</dbReference>
<dbReference type="Proteomes" id="UP001500506">
    <property type="component" value="Unassembled WGS sequence"/>
</dbReference>
<proteinExistence type="predicted"/>
<dbReference type="Pfam" id="PF07676">
    <property type="entry name" value="PD40"/>
    <property type="match status" value="2"/>
</dbReference>
<dbReference type="InterPro" id="IPR011042">
    <property type="entry name" value="6-blade_b-propeller_TolB-like"/>
</dbReference>
<evidence type="ECO:0000313" key="3">
    <source>
        <dbReference type="Proteomes" id="UP001500506"/>
    </source>
</evidence>
<keyword evidence="1" id="KW-0472">Membrane</keyword>
<keyword evidence="1" id="KW-0812">Transmembrane</keyword>